<evidence type="ECO:0000256" key="8">
    <source>
        <dbReference type="ARBA" id="ARBA00022989"/>
    </source>
</evidence>
<comment type="catalytic activity">
    <reaction evidence="13">
        <text>heme b + (2E,6E)-farnesyl diphosphate + H2O = Fe(II)-heme o + diphosphate</text>
        <dbReference type="Rhea" id="RHEA:28070"/>
        <dbReference type="ChEBI" id="CHEBI:15377"/>
        <dbReference type="ChEBI" id="CHEBI:33019"/>
        <dbReference type="ChEBI" id="CHEBI:60344"/>
        <dbReference type="ChEBI" id="CHEBI:60530"/>
        <dbReference type="ChEBI" id="CHEBI:175763"/>
        <dbReference type="EC" id="2.5.1.141"/>
    </reaction>
</comment>
<evidence type="ECO:0000313" key="17">
    <source>
        <dbReference type="WBParaSite" id="HDID_0000149601-mRNA-1"/>
    </source>
</evidence>
<name>A0A158QCG9_HYMDI</name>
<dbReference type="InterPro" id="IPR016024">
    <property type="entry name" value="ARM-type_fold"/>
</dbReference>
<evidence type="ECO:0000313" key="15">
    <source>
        <dbReference type="EMBL" id="VDL18958.1"/>
    </source>
</evidence>
<dbReference type="GO" id="GO:0008495">
    <property type="term" value="F:protoheme IX farnesyltransferase activity"/>
    <property type="evidence" value="ECO:0007669"/>
    <property type="project" value="UniProtKB-EC"/>
</dbReference>
<dbReference type="NCBIfam" id="TIGR01473">
    <property type="entry name" value="cyoE_ctaB"/>
    <property type="match status" value="1"/>
</dbReference>
<evidence type="ECO:0000256" key="11">
    <source>
        <dbReference type="ARBA" id="ARBA00023136"/>
    </source>
</evidence>
<dbReference type="GO" id="GO:0006784">
    <property type="term" value="P:heme A biosynthetic process"/>
    <property type="evidence" value="ECO:0007669"/>
    <property type="project" value="TreeGrafter"/>
</dbReference>
<dbReference type="InterPro" id="IPR030470">
    <property type="entry name" value="UbiA_prenylTrfase_CS"/>
</dbReference>
<dbReference type="Gene3D" id="1.10.357.140">
    <property type="entry name" value="UbiA prenyltransferase"/>
    <property type="match status" value="1"/>
</dbReference>
<feature type="transmembrane region" description="Helical" evidence="14">
    <location>
        <begin position="460"/>
        <end position="484"/>
    </location>
</feature>
<dbReference type="PROSITE" id="PS00943">
    <property type="entry name" value="UBIA"/>
    <property type="match status" value="1"/>
</dbReference>
<comment type="subcellular location">
    <subcellularLocation>
        <location evidence="1">Mitochondrion membrane</location>
        <topology evidence="1">Multi-pass membrane protein</topology>
    </subcellularLocation>
</comment>
<dbReference type="CDD" id="cd13957">
    <property type="entry name" value="PT_UbiA_Cox10"/>
    <property type="match status" value="1"/>
</dbReference>
<dbReference type="EC" id="2.5.1.141" evidence="3"/>
<evidence type="ECO:0000256" key="1">
    <source>
        <dbReference type="ARBA" id="ARBA00004225"/>
    </source>
</evidence>
<feature type="transmembrane region" description="Helical" evidence="14">
    <location>
        <begin position="578"/>
        <end position="603"/>
    </location>
</feature>
<evidence type="ECO:0000256" key="5">
    <source>
        <dbReference type="ARBA" id="ARBA00022679"/>
    </source>
</evidence>
<evidence type="ECO:0000256" key="2">
    <source>
        <dbReference type="ARBA" id="ARBA00005985"/>
    </source>
</evidence>
<gene>
    <name evidence="15" type="ORF">HDID_LOCUS1497</name>
</gene>
<evidence type="ECO:0000256" key="7">
    <source>
        <dbReference type="ARBA" id="ARBA00022946"/>
    </source>
</evidence>
<evidence type="ECO:0000256" key="4">
    <source>
        <dbReference type="ARBA" id="ARBA00016335"/>
    </source>
</evidence>
<reference evidence="17" key="1">
    <citation type="submission" date="2016-04" db="UniProtKB">
        <authorList>
            <consortium name="WormBaseParasite"/>
        </authorList>
    </citation>
    <scope>IDENTIFICATION</scope>
</reference>
<evidence type="ECO:0000313" key="16">
    <source>
        <dbReference type="Proteomes" id="UP000274504"/>
    </source>
</evidence>
<dbReference type="InterPro" id="IPR006369">
    <property type="entry name" value="Protohaem_IX_farnesylTrfase"/>
</dbReference>
<organism evidence="17">
    <name type="scientific">Hymenolepis diminuta</name>
    <name type="common">Rat tapeworm</name>
    <dbReference type="NCBI Taxonomy" id="6216"/>
    <lineage>
        <taxon>Eukaryota</taxon>
        <taxon>Metazoa</taxon>
        <taxon>Spiralia</taxon>
        <taxon>Lophotrochozoa</taxon>
        <taxon>Platyhelminthes</taxon>
        <taxon>Cestoda</taxon>
        <taxon>Eucestoda</taxon>
        <taxon>Cyclophyllidea</taxon>
        <taxon>Hymenolepididae</taxon>
        <taxon>Hymenolepis</taxon>
    </lineage>
</organism>
<sequence>MPSDKSKKSSYRFQIDSKFRRSSGRAAPGSIERLQYLESLVNELCVTKVLDYKQQIVANLGNFAHDPRNCPHLIGLDVHLILIEVIREYLQLVSTNPSEKRTSDYLKLISLAVAGICNLVTSSQTIRLQLSHKSQDISPLFNVIQYPLVDPECLANCLTIFINICAPSVHLQEQNCVYFEPNCSTTAFTSTVKTQFPVVVTFARNILSGSITSEDPRLQTLSKIFLVDSFRHSYVCLKNHIRLCYASRHCSNIDVTTSNNSYRLNSTYASALVTPFSPSTTILEKPTQSKVLTPARRTQKPRSLVGWIGVWAVLSKARLTGLVVSTALAGCALAAPSPLVCEAFLAHPAGSLFALVVGTTLTSASANSINQIMEVQYDALMKRTQMRPLVRKLISPVGASVFASITATLGLAILYTGTNSLVASLAAANILLYTCVYTPLKRVSQVNTWVGSVVGAIPPIMGWAAATGSIDFGSFVLASLLYTWQFPHFMALSWLARNEYDRAGYVMTSIVAPQRARTVALRHSLTTTAVCFLASNGINWVGGLATAPFNIALIYYSWRFYRAPLENQGLVKAEARRLFRTSLIHLPLVMSVLLICSFCGTPVA</sequence>
<dbReference type="WBParaSite" id="HDID_0000149601-mRNA-1">
    <property type="protein sequence ID" value="HDID_0000149601-mRNA-1"/>
    <property type="gene ID" value="HDID_0000149601"/>
</dbReference>
<dbReference type="InterPro" id="IPR000537">
    <property type="entry name" value="UbiA_prenyltransferase"/>
</dbReference>
<keyword evidence="10" id="KW-0350">Heme biosynthesis</keyword>
<dbReference type="InterPro" id="IPR044878">
    <property type="entry name" value="UbiA_sf"/>
</dbReference>
<keyword evidence="6 14" id="KW-0812">Transmembrane</keyword>
<dbReference type="HAMAP" id="MF_00154">
    <property type="entry name" value="CyoE_CtaB"/>
    <property type="match status" value="1"/>
</dbReference>
<evidence type="ECO:0000256" key="3">
    <source>
        <dbReference type="ARBA" id="ARBA00012292"/>
    </source>
</evidence>
<feature type="transmembrane region" description="Helical" evidence="14">
    <location>
        <begin position="421"/>
        <end position="440"/>
    </location>
</feature>
<evidence type="ECO:0000256" key="6">
    <source>
        <dbReference type="ARBA" id="ARBA00022692"/>
    </source>
</evidence>
<dbReference type="PANTHER" id="PTHR43448:SF2">
    <property type="entry name" value="PROTOHEME IX FARNESYLTRANSFERASE, MITOCHONDRIAL"/>
    <property type="match status" value="1"/>
</dbReference>
<feature type="transmembrane region" description="Helical" evidence="14">
    <location>
        <begin position="393"/>
        <end position="415"/>
    </location>
</feature>
<dbReference type="FunFam" id="1.10.357.140:FF:000004">
    <property type="entry name" value="Protoheme IX farnesyltransferase, mitochondrial"/>
    <property type="match status" value="1"/>
</dbReference>
<keyword evidence="7" id="KW-0809">Transit peptide</keyword>
<dbReference type="GO" id="GO:0031966">
    <property type="term" value="C:mitochondrial membrane"/>
    <property type="evidence" value="ECO:0007669"/>
    <property type="project" value="UniProtKB-SubCell"/>
</dbReference>
<dbReference type="AlphaFoldDB" id="A0A158QCG9"/>
<accession>A0A158QCG9</accession>
<evidence type="ECO:0000256" key="14">
    <source>
        <dbReference type="SAM" id="Phobius"/>
    </source>
</evidence>
<dbReference type="SUPFAM" id="SSF48371">
    <property type="entry name" value="ARM repeat"/>
    <property type="match status" value="1"/>
</dbReference>
<feature type="transmembrane region" description="Helical" evidence="14">
    <location>
        <begin position="538"/>
        <end position="558"/>
    </location>
</feature>
<evidence type="ECO:0000256" key="10">
    <source>
        <dbReference type="ARBA" id="ARBA00023133"/>
    </source>
</evidence>
<dbReference type="EMBL" id="UYSG01000279">
    <property type="protein sequence ID" value="VDL18958.1"/>
    <property type="molecule type" value="Genomic_DNA"/>
</dbReference>
<proteinExistence type="inferred from homology"/>
<keyword evidence="8 14" id="KW-1133">Transmembrane helix</keyword>
<comment type="similarity">
    <text evidence="2">Belongs to the UbiA prenyltransferase family.</text>
</comment>
<dbReference type="PANTHER" id="PTHR43448">
    <property type="entry name" value="PROTOHEME IX FARNESYLTRANSFERASE, MITOCHONDRIAL"/>
    <property type="match status" value="1"/>
</dbReference>
<keyword evidence="9" id="KW-0496">Mitochondrion</keyword>
<evidence type="ECO:0000256" key="13">
    <source>
        <dbReference type="ARBA" id="ARBA00047690"/>
    </source>
</evidence>
<evidence type="ECO:0000256" key="9">
    <source>
        <dbReference type="ARBA" id="ARBA00023128"/>
    </source>
</evidence>
<dbReference type="OrthoDB" id="5211at2759"/>
<keyword evidence="5" id="KW-0808">Transferase</keyword>
<dbReference type="Pfam" id="PF01040">
    <property type="entry name" value="UbiA"/>
    <property type="match status" value="1"/>
</dbReference>
<reference evidence="15 16" key="2">
    <citation type="submission" date="2018-11" db="EMBL/GenBank/DDBJ databases">
        <authorList>
            <consortium name="Pathogen Informatics"/>
        </authorList>
    </citation>
    <scope>NUCLEOTIDE SEQUENCE [LARGE SCALE GENOMIC DNA]</scope>
</reference>
<dbReference type="STRING" id="6216.A0A158QCG9"/>
<protein>
    <recommendedName>
        <fullName evidence="4">Protoheme IX farnesyltransferase, mitochondrial</fullName>
        <ecNumber evidence="3">2.5.1.141</ecNumber>
    </recommendedName>
    <alternativeName>
        <fullName evidence="12">Heme O synthase</fullName>
    </alternativeName>
</protein>
<keyword evidence="11 14" id="KW-0472">Membrane</keyword>
<evidence type="ECO:0000256" key="12">
    <source>
        <dbReference type="ARBA" id="ARBA00030253"/>
    </source>
</evidence>
<dbReference type="Proteomes" id="UP000274504">
    <property type="component" value="Unassembled WGS sequence"/>
</dbReference>